<proteinExistence type="predicted"/>
<dbReference type="InterPro" id="IPR045502">
    <property type="entry name" value="DUF6489"/>
</dbReference>
<protein>
    <submittedName>
        <fullName evidence="1">Uncharacterized protein</fullName>
    </submittedName>
</protein>
<reference evidence="1 2" key="1">
    <citation type="journal article" date="2019" name="Environ. Microbiol.">
        <title>Species interactions and distinct microbial communities in high Arctic permafrost affected cryosols are associated with the CH4 and CO2 gas fluxes.</title>
        <authorList>
            <person name="Altshuler I."/>
            <person name="Hamel J."/>
            <person name="Turney S."/>
            <person name="Magnuson E."/>
            <person name="Levesque R."/>
            <person name="Greer C."/>
            <person name="Whyte L.G."/>
        </authorList>
    </citation>
    <scope>NUCLEOTIDE SEQUENCE [LARGE SCALE GENOMIC DNA]</scope>
    <source>
        <strain evidence="1 2">S5.1</strain>
    </source>
</reference>
<keyword evidence="2" id="KW-1185">Reference proteome</keyword>
<evidence type="ECO:0000313" key="2">
    <source>
        <dbReference type="Proteomes" id="UP000318413"/>
    </source>
</evidence>
<gene>
    <name evidence="1" type="ORF">EAH84_02120</name>
</gene>
<dbReference type="AlphaFoldDB" id="A0A502CU15"/>
<name>A0A502CU15_9SPHN</name>
<dbReference type="Proteomes" id="UP000318413">
    <property type="component" value="Unassembled WGS sequence"/>
</dbReference>
<organism evidence="1 2">
    <name type="scientific">Sphingomonas oligophenolica</name>
    <dbReference type="NCBI Taxonomy" id="301154"/>
    <lineage>
        <taxon>Bacteria</taxon>
        <taxon>Pseudomonadati</taxon>
        <taxon>Pseudomonadota</taxon>
        <taxon>Alphaproteobacteria</taxon>
        <taxon>Sphingomonadales</taxon>
        <taxon>Sphingomonadaceae</taxon>
        <taxon>Sphingomonas</taxon>
    </lineage>
</organism>
<sequence length="80" mass="8838">MKVNVEVECTPEEARRAVGLPDLSPVHDRYVAMMLDSMDGNVKPEIIETMMKNWAPMGEAGLSMWRRLFEAGTGPGKGSD</sequence>
<comment type="caution">
    <text evidence="1">The sequence shown here is derived from an EMBL/GenBank/DDBJ whole genome shotgun (WGS) entry which is preliminary data.</text>
</comment>
<evidence type="ECO:0000313" key="1">
    <source>
        <dbReference type="EMBL" id="TPG15609.1"/>
    </source>
</evidence>
<dbReference type="RefSeq" id="WP_140866912.1">
    <property type="nucleotide sequence ID" value="NZ_RCZK01000001.1"/>
</dbReference>
<dbReference type="EMBL" id="RCZK01000001">
    <property type="protein sequence ID" value="TPG15609.1"/>
    <property type="molecule type" value="Genomic_DNA"/>
</dbReference>
<dbReference type="OrthoDB" id="5740990at2"/>
<dbReference type="Pfam" id="PF20099">
    <property type="entry name" value="DUF6489"/>
    <property type="match status" value="1"/>
</dbReference>
<accession>A0A502CU15</accession>